<keyword evidence="3" id="KW-1185">Reference proteome</keyword>
<evidence type="ECO:0000313" key="2">
    <source>
        <dbReference type="EMBL" id="KAF9590501.1"/>
    </source>
</evidence>
<dbReference type="AlphaFoldDB" id="A0A835LKC5"/>
<feature type="region of interest" description="Disordered" evidence="1">
    <location>
        <begin position="1"/>
        <end position="30"/>
    </location>
</feature>
<dbReference type="EMBL" id="JADFTS010000009">
    <property type="protein sequence ID" value="KAF9590501.1"/>
    <property type="molecule type" value="Genomic_DNA"/>
</dbReference>
<evidence type="ECO:0000256" key="1">
    <source>
        <dbReference type="SAM" id="MobiDB-lite"/>
    </source>
</evidence>
<feature type="compositionally biased region" description="Basic and acidic residues" evidence="1">
    <location>
        <begin position="1"/>
        <end position="11"/>
    </location>
</feature>
<gene>
    <name evidence="2" type="ORF">IFM89_035608</name>
</gene>
<evidence type="ECO:0000313" key="3">
    <source>
        <dbReference type="Proteomes" id="UP000631114"/>
    </source>
</evidence>
<comment type="caution">
    <text evidence="2">The sequence shown here is derived from an EMBL/GenBank/DDBJ whole genome shotgun (WGS) entry which is preliminary data.</text>
</comment>
<protein>
    <submittedName>
        <fullName evidence="2">Uncharacterized protein</fullName>
    </submittedName>
</protein>
<proteinExistence type="predicted"/>
<dbReference type="Proteomes" id="UP000631114">
    <property type="component" value="Unassembled WGS sequence"/>
</dbReference>
<sequence>MDPERNGESQDNRSNVDQPHIQKKRKASRGTTVMLEMTKNWDGKVITVEYDQKGRPTPRAVRRKIAGYEGALARVMVPLNAFSDWRKLKDFWEGNWKKIYGLQCARSNFLFELLDLLHSLLAYGDYPPCCVFVLVRWNDMVDDSSAANGEVANVCNMKKLEVNSMTAYLRFLPTDLKVLEQNMDSSILHISMILEIEKR</sequence>
<name>A0A835LKC5_9MAGN</name>
<reference evidence="2 3" key="1">
    <citation type="submission" date="2020-10" db="EMBL/GenBank/DDBJ databases">
        <title>The Coptis chinensis genome and diversification of protoberbering-type alkaloids.</title>
        <authorList>
            <person name="Wang B."/>
            <person name="Shu S."/>
            <person name="Song C."/>
            <person name="Liu Y."/>
        </authorList>
    </citation>
    <scope>NUCLEOTIDE SEQUENCE [LARGE SCALE GENOMIC DNA]</scope>
    <source>
        <strain evidence="2">HL-2020</strain>
        <tissue evidence="2">Leaf</tissue>
    </source>
</reference>
<organism evidence="2 3">
    <name type="scientific">Coptis chinensis</name>
    <dbReference type="NCBI Taxonomy" id="261450"/>
    <lineage>
        <taxon>Eukaryota</taxon>
        <taxon>Viridiplantae</taxon>
        <taxon>Streptophyta</taxon>
        <taxon>Embryophyta</taxon>
        <taxon>Tracheophyta</taxon>
        <taxon>Spermatophyta</taxon>
        <taxon>Magnoliopsida</taxon>
        <taxon>Ranunculales</taxon>
        <taxon>Ranunculaceae</taxon>
        <taxon>Coptidoideae</taxon>
        <taxon>Coptis</taxon>
    </lineage>
</organism>
<accession>A0A835LKC5</accession>